<organism evidence="17 18">
    <name type="scientific">Lacticaseibacillus pabuli</name>
    <dbReference type="NCBI Taxonomy" id="3025672"/>
    <lineage>
        <taxon>Bacteria</taxon>
        <taxon>Bacillati</taxon>
        <taxon>Bacillota</taxon>
        <taxon>Bacilli</taxon>
        <taxon>Lactobacillales</taxon>
        <taxon>Lactobacillaceae</taxon>
        <taxon>Lacticaseibacillus</taxon>
    </lineage>
</organism>
<keyword evidence="10" id="KW-0067">ATP-binding</keyword>
<keyword evidence="9 17" id="KW-0418">Kinase</keyword>
<dbReference type="RefSeq" id="WP_274260091.1">
    <property type="nucleotide sequence ID" value="NZ_CP117884.1"/>
</dbReference>
<dbReference type="InterPro" id="IPR005467">
    <property type="entry name" value="His_kinase_dom"/>
</dbReference>
<evidence type="ECO:0000256" key="5">
    <source>
        <dbReference type="ARBA" id="ARBA00022553"/>
    </source>
</evidence>
<dbReference type="PANTHER" id="PTHR45528">
    <property type="entry name" value="SENSOR HISTIDINE KINASE CPXA"/>
    <property type="match status" value="1"/>
</dbReference>
<evidence type="ECO:0000256" key="9">
    <source>
        <dbReference type="ARBA" id="ARBA00022777"/>
    </source>
</evidence>
<dbReference type="InterPro" id="IPR003594">
    <property type="entry name" value="HATPase_dom"/>
</dbReference>
<dbReference type="InterPro" id="IPR004358">
    <property type="entry name" value="Sig_transdc_His_kin-like_C"/>
</dbReference>
<evidence type="ECO:0000313" key="17">
    <source>
        <dbReference type="EMBL" id="WDF82554.1"/>
    </source>
</evidence>
<keyword evidence="13 14" id="KW-0472">Membrane</keyword>
<evidence type="ECO:0000259" key="16">
    <source>
        <dbReference type="PROSITE" id="PS50885"/>
    </source>
</evidence>
<keyword evidence="4" id="KW-1003">Cell membrane</keyword>
<dbReference type="SMART" id="SM00388">
    <property type="entry name" value="HisKA"/>
    <property type="match status" value="1"/>
</dbReference>
<evidence type="ECO:0000256" key="2">
    <source>
        <dbReference type="ARBA" id="ARBA00004651"/>
    </source>
</evidence>
<evidence type="ECO:0000256" key="10">
    <source>
        <dbReference type="ARBA" id="ARBA00022840"/>
    </source>
</evidence>
<dbReference type="InterPro" id="IPR003661">
    <property type="entry name" value="HisK_dim/P_dom"/>
</dbReference>
<evidence type="ECO:0000256" key="1">
    <source>
        <dbReference type="ARBA" id="ARBA00000085"/>
    </source>
</evidence>
<dbReference type="InterPro" id="IPR036097">
    <property type="entry name" value="HisK_dim/P_sf"/>
</dbReference>
<keyword evidence="12" id="KW-0902">Two-component regulatory system</keyword>
<dbReference type="PROSITE" id="PS50885">
    <property type="entry name" value="HAMP"/>
    <property type="match status" value="1"/>
</dbReference>
<evidence type="ECO:0000259" key="15">
    <source>
        <dbReference type="PROSITE" id="PS50109"/>
    </source>
</evidence>
<dbReference type="Pfam" id="PF00512">
    <property type="entry name" value="HisKA"/>
    <property type="match status" value="1"/>
</dbReference>
<comment type="catalytic activity">
    <reaction evidence="1">
        <text>ATP + protein L-histidine = ADP + protein N-phospho-L-histidine.</text>
        <dbReference type="EC" id="2.7.13.3"/>
    </reaction>
</comment>
<dbReference type="EMBL" id="CP117884">
    <property type="protein sequence ID" value="WDF82554.1"/>
    <property type="molecule type" value="Genomic_DNA"/>
</dbReference>
<dbReference type="Pfam" id="PF02518">
    <property type="entry name" value="HATPase_c"/>
    <property type="match status" value="1"/>
</dbReference>
<keyword evidence="8" id="KW-0547">Nucleotide-binding</keyword>
<proteinExistence type="predicted"/>
<dbReference type="PANTHER" id="PTHR45528:SF1">
    <property type="entry name" value="SENSOR HISTIDINE KINASE CPXA"/>
    <property type="match status" value="1"/>
</dbReference>
<evidence type="ECO:0000256" key="6">
    <source>
        <dbReference type="ARBA" id="ARBA00022679"/>
    </source>
</evidence>
<accession>A0ABY7WU39</accession>
<gene>
    <name evidence="17" type="ORF">PQ472_11770</name>
</gene>
<dbReference type="InterPro" id="IPR050398">
    <property type="entry name" value="HssS/ArlS-like"/>
</dbReference>
<dbReference type="GO" id="GO:0016301">
    <property type="term" value="F:kinase activity"/>
    <property type="evidence" value="ECO:0007669"/>
    <property type="project" value="UniProtKB-KW"/>
</dbReference>
<evidence type="ECO:0000256" key="14">
    <source>
        <dbReference type="SAM" id="Phobius"/>
    </source>
</evidence>
<dbReference type="SUPFAM" id="SSF55874">
    <property type="entry name" value="ATPase domain of HSP90 chaperone/DNA topoisomerase II/histidine kinase"/>
    <property type="match status" value="1"/>
</dbReference>
<protein>
    <recommendedName>
        <fullName evidence="3">histidine kinase</fullName>
        <ecNumber evidence="3">2.7.13.3</ecNumber>
    </recommendedName>
</protein>
<dbReference type="Proteomes" id="UP001220377">
    <property type="component" value="Chromosome"/>
</dbReference>
<evidence type="ECO:0000256" key="13">
    <source>
        <dbReference type="ARBA" id="ARBA00023136"/>
    </source>
</evidence>
<dbReference type="PRINTS" id="PR00344">
    <property type="entry name" value="BCTRLSENSOR"/>
</dbReference>
<evidence type="ECO:0000256" key="3">
    <source>
        <dbReference type="ARBA" id="ARBA00012438"/>
    </source>
</evidence>
<dbReference type="SMART" id="SM00387">
    <property type="entry name" value="HATPase_c"/>
    <property type="match status" value="1"/>
</dbReference>
<keyword evidence="7 14" id="KW-0812">Transmembrane</keyword>
<feature type="domain" description="Histidine kinase" evidence="15">
    <location>
        <begin position="161"/>
        <end position="379"/>
    </location>
</feature>
<dbReference type="InterPro" id="IPR003660">
    <property type="entry name" value="HAMP_dom"/>
</dbReference>
<evidence type="ECO:0000256" key="8">
    <source>
        <dbReference type="ARBA" id="ARBA00022741"/>
    </source>
</evidence>
<feature type="transmembrane region" description="Helical" evidence="14">
    <location>
        <begin position="16"/>
        <end position="38"/>
    </location>
</feature>
<keyword evidence="6" id="KW-0808">Transferase</keyword>
<reference evidence="17 18" key="1">
    <citation type="submission" date="2023-02" db="EMBL/GenBank/DDBJ databases">
        <title>Genome sequence of Lacticaseibacillus sp. KACC 23028.</title>
        <authorList>
            <person name="Kim S."/>
            <person name="Heo J."/>
            <person name="Kwon S.-W."/>
        </authorList>
    </citation>
    <scope>NUCLEOTIDE SEQUENCE [LARGE SCALE GENOMIC DNA]</scope>
    <source>
        <strain evidence="17 18">KACC 23028</strain>
    </source>
</reference>
<keyword evidence="5" id="KW-0597">Phosphoprotein</keyword>
<keyword evidence="18" id="KW-1185">Reference proteome</keyword>
<evidence type="ECO:0000256" key="12">
    <source>
        <dbReference type="ARBA" id="ARBA00023012"/>
    </source>
</evidence>
<dbReference type="CDD" id="cd00082">
    <property type="entry name" value="HisKA"/>
    <property type="match status" value="1"/>
</dbReference>
<evidence type="ECO:0000256" key="4">
    <source>
        <dbReference type="ARBA" id="ARBA00022475"/>
    </source>
</evidence>
<dbReference type="Gene3D" id="1.10.287.130">
    <property type="match status" value="1"/>
</dbReference>
<evidence type="ECO:0000256" key="7">
    <source>
        <dbReference type="ARBA" id="ARBA00022692"/>
    </source>
</evidence>
<keyword evidence="11 14" id="KW-1133">Transmembrane helix</keyword>
<dbReference type="EC" id="2.7.13.3" evidence="3"/>
<name>A0ABY7WU39_9LACO</name>
<dbReference type="Gene3D" id="3.30.565.10">
    <property type="entry name" value="Histidine kinase-like ATPase, C-terminal domain"/>
    <property type="match status" value="1"/>
</dbReference>
<comment type="subcellular location">
    <subcellularLocation>
        <location evidence="2">Cell membrane</location>
        <topology evidence="2">Multi-pass membrane protein</topology>
    </subcellularLocation>
</comment>
<feature type="transmembrane region" description="Helical" evidence="14">
    <location>
        <begin position="71"/>
        <end position="91"/>
    </location>
</feature>
<dbReference type="SUPFAM" id="SSF47384">
    <property type="entry name" value="Homodimeric domain of signal transducing histidine kinase"/>
    <property type="match status" value="1"/>
</dbReference>
<evidence type="ECO:0000313" key="18">
    <source>
        <dbReference type="Proteomes" id="UP001220377"/>
    </source>
</evidence>
<dbReference type="PROSITE" id="PS50109">
    <property type="entry name" value="HIS_KIN"/>
    <property type="match status" value="1"/>
</dbReference>
<evidence type="ECO:0000256" key="11">
    <source>
        <dbReference type="ARBA" id="ARBA00022989"/>
    </source>
</evidence>
<sequence length="388" mass="43565">MGTERIKLTGREKSELWVEGVVTVILLLLLNFAVVVMINQMISASREWQSAIWTIKTTITFGPNSAHLWSWQYLFVGVMAIADIIVVYWRLIRRYRQMQMRHVIGELHYIADGHLNHRIRLEVNPDLQRVVTSINALVDSAVASMEEERKIEASKDELITNVSHDIRTPLTSIIGYLGLIEDKQYHNEKDLLKYVHTAFLKAGQMKVLVEDLFEYTKVRSQGTKLNTTTFDMAAMLEQLSASFELDAGKQGVEFEVKAEPTPLMMTADAEKLSRVFNNLVINAFKYGKGAKHIYLDAKQTGADEVVIRISNDGEPIPNESLSLLFERFYRVEGSRSKATGGSGLGLAIAQSIVALHGGYIYAESSAALTSFVMQLPLKPGVKLQKKSK</sequence>
<feature type="domain" description="HAMP" evidence="16">
    <location>
        <begin position="94"/>
        <end position="146"/>
    </location>
</feature>
<dbReference type="InterPro" id="IPR036890">
    <property type="entry name" value="HATPase_C_sf"/>
</dbReference>